<evidence type="ECO:0000256" key="8">
    <source>
        <dbReference type="RuleBase" id="RU000434"/>
    </source>
</evidence>
<keyword evidence="4" id="KW-0808">Transferase</keyword>
<name>A0A8T0FTG1_ARGBR</name>
<reference evidence="15" key="1">
    <citation type="journal article" date="2020" name="bioRxiv">
        <title>Chromosome-level reference genome of the European wasp spider Argiope bruennichi: a resource for studies on range expansion and evolutionary adaptation.</title>
        <authorList>
            <person name="Sheffer M.M."/>
            <person name="Hoppe A."/>
            <person name="Krehenwinkel H."/>
            <person name="Uhl G."/>
            <person name="Kuss A.W."/>
            <person name="Jensen L."/>
            <person name="Jensen C."/>
            <person name="Gillespie R.G."/>
            <person name="Hoff K.J."/>
            <person name="Prost S."/>
        </authorList>
    </citation>
    <scope>NUCLEOTIDE SEQUENCE</scope>
</reference>
<dbReference type="Pfam" id="PF04561">
    <property type="entry name" value="RNA_pol_Rpb2_2"/>
    <property type="match status" value="1"/>
</dbReference>
<evidence type="ECO:0000313" key="15">
    <source>
        <dbReference type="EMBL" id="KAF8794434.1"/>
    </source>
</evidence>
<dbReference type="GO" id="GO:0003899">
    <property type="term" value="F:DNA-directed RNA polymerase activity"/>
    <property type="evidence" value="ECO:0007669"/>
    <property type="project" value="UniProtKB-EC"/>
</dbReference>
<dbReference type="GO" id="GO:0032549">
    <property type="term" value="F:ribonucleoside binding"/>
    <property type="evidence" value="ECO:0007669"/>
    <property type="project" value="InterPro"/>
</dbReference>
<dbReference type="CDD" id="cd00653">
    <property type="entry name" value="RNA_pol_B_RPB2"/>
    <property type="match status" value="1"/>
</dbReference>
<organism evidence="15 16">
    <name type="scientific">Argiope bruennichi</name>
    <name type="common">Wasp spider</name>
    <name type="synonym">Aranea bruennichi</name>
    <dbReference type="NCBI Taxonomy" id="94029"/>
    <lineage>
        <taxon>Eukaryota</taxon>
        <taxon>Metazoa</taxon>
        <taxon>Ecdysozoa</taxon>
        <taxon>Arthropoda</taxon>
        <taxon>Chelicerata</taxon>
        <taxon>Arachnida</taxon>
        <taxon>Araneae</taxon>
        <taxon>Araneomorphae</taxon>
        <taxon>Entelegynae</taxon>
        <taxon>Araneoidea</taxon>
        <taxon>Araneidae</taxon>
        <taxon>Argiope</taxon>
    </lineage>
</organism>
<dbReference type="InterPro" id="IPR007644">
    <property type="entry name" value="RNA_pol_bsu_protrusion"/>
</dbReference>
<dbReference type="InterPro" id="IPR007642">
    <property type="entry name" value="RNA_pol_Rpb2_2"/>
</dbReference>
<keyword evidence="6" id="KW-0804">Transcription</keyword>
<comment type="similarity">
    <text evidence="1 8">Belongs to the RNA polymerase beta chain family.</text>
</comment>
<evidence type="ECO:0000256" key="5">
    <source>
        <dbReference type="ARBA" id="ARBA00022695"/>
    </source>
</evidence>
<evidence type="ECO:0000259" key="11">
    <source>
        <dbReference type="Pfam" id="PF04561"/>
    </source>
</evidence>
<evidence type="ECO:0000256" key="4">
    <source>
        <dbReference type="ARBA" id="ARBA00022679"/>
    </source>
</evidence>
<dbReference type="Pfam" id="PF06883">
    <property type="entry name" value="RNA_pol_Rpa2_4"/>
    <property type="match status" value="1"/>
</dbReference>
<feature type="domain" description="RNA polymerase Rpb2" evidence="11">
    <location>
        <begin position="165"/>
        <end position="297"/>
    </location>
</feature>
<dbReference type="Gene3D" id="3.90.1110.10">
    <property type="entry name" value="RNA polymerase Rpb2, domain 2"/>
    <property type="match status" value="1"/>
</dbReference>
<evidence type="ECO:0000256" key="1">
    <source>
        <dbReference type="ARBA" id="ARBA00006835"/>
    </source>
</evidence>
<dbReference type="AlphaFoldDB" id="A0A8T0FTG1"/>
<evidence type="ECO:0000259" key="10">
    <source>
        <dbReference type="Pfam" id="PF04560"/>
    </source>
</evidence>
<evidence type="ECO:0000259" key="9">
    <source>
        <dbReference type="Pfam" id="PF00562"/>
    </source>
</evidence>
<evidence type="ECO:0000259" key="12">
    <source>
        <dbReference type="Pfam" id="PF04563"/>
    </source>
</evidence>
<sequence>MQPIYYPMDTRTHKKVSYPSEIRERKATYNGELDIVLRFETDTKVEFFSRIFYIPIMVKSDFCLLKSLSKAQLIKHGEDLNDPGGYFIVDGSERIIRTFVMPRRNYPLALVNQKWKLIGNGYSQYAVFTSCNKENHTISDIYLHYVNSNKDTNHPSIEVRVFYRGKPYFIPLILLIKSLVDESDHSIIREIAKFSEDPTLKLFLKHLFRDLHNIKSTDSNNESIYSHNQAKNFIGKLFRPVFKGAPNASNSDVTDHFLKSSVFIHLDKNEEKFQLFCFCICKLFALARNQCISDDLDNPVFNEILSPGQIYLLAVKNGVNYFLNSVKNSLRKEIDGKFATTTKRITKKDFDSYLKGMAKLCTNRAVSLTPIVKSFIATGNLPGNHGLMSSTGYTVALGRYNVFETASQFNGIYKFSMSFYPQTMRKFYPESWGFLCPAHTPEGENNGLYNHFSLGCEIVSLNTAPLETKVLHKLGVLEFYDPCTYSCFKKNPVFVDGKILGWIKKKSIPSFITQLKFLRSKKNFIPNYTEIVPILESKHCSLFPGIFIFSTPCRLIRQVRNNLNMNYELIGAYEQLTVQVKSCGENDAEYSEINNYNFLGMAAALIPFGENNPAQRNIFTTCKSNQAVSFPFSNLKRRSDTKSVFLTYPQIPIVATSKYAEYNWDENPTGTNLSIAIISYSGYDIEDAIVLNKASVDRGLMSDIMYKTMTYDFKELAEDFKHKDVRLIFKRDPSQPHLSEYLDVHGIPHIGKRVEKDSPILSVFCEKTKQYVIKTYQNRSPAFIETVKLTGVSAAKVDKRLPTENQKIVITFYTKRIPVIGDKFFNRQSQKGICSAILPPEDLPFSADGFVPDILFNPHGIPSRMSIGMLLEILASLVGVQKNRRIFVEPFEFSEKESAAEYFGDILKKIGLNFYGTQKFYSGTSGEELEADIFCGFAYYFRLKHVVEEKYQVGSVAEDVDIRTMQPLNVNKAGAIKFGEMERDAILSHGAMNLTMDRLLLNSDSCKAFICEECQQVILPVTQPPNHELQVINLQMNTICRMCQKTSASGVRIPDNNKKKEFLSFLKWHAKL</sequence>
<feature type="domain" description="RNA polymerase beta subunit protrusion" evidence="12">
    <location>
        <begin position="12"/>
        <end position="337"/>
    </location>
</feature>
<dbReference type="GO" id="GO:0003677">
    <property type="term" value="F:DNA binding"/>
    <property type="evidence" value="ECO:0007669"/>
    <property type="project" value="InterPro"/>
</dbReference>
<keyword evidence="3 15" id="KW-0240">DNA-directed RNA polymerase</keyword>
<dbReference type="Pfam" id="PF00562">
    <property type="entry name" value="RNA_pol_Rpb2_6"/>
    <property type="match status" value="1"/>
</dbReference>
<evidence type="ECO:0000256" key="7">
    <source>
        <dbReference type="ARBA" id="ARBA00047768"/>
    </source>
</evidence>
<dbReference type="Gene3D" id="2.40.270.10">
    <property type="entry name" value="DNA-directed RNA polymerase, subunit 2, domain 6"/>
    <property type="match status" value="1"/>
</dbReference>
<evidence type="ECO:0000256" key="6">
    <source>
        <dbReference type="ARBA" id="ARBA00023163"/>
    </source>
</evidence>
<keyword evidence="5" id="KW-0548">Nucleotidyltransferase</keyword>
<dbReference type="EMBL" id="JABXBU010000002">
    <property type="protein sequence ID" value="KAF8794434.1"/>
    <property type="molecule type" value="Genomic_DNA"/>
</dbReference>
<protein>
    <recommendedName>
        <fullName evidence="2">DNA-directed RNA polymerase</fullName>
        <ecNumber evidence="2">2.7.7.6</ecNumber>
    </recommendedName>
</protein>
<dbReference type="GO" id="GO:0006351">
    <property type="term" value="P:DNA-templated transcription"/>
    <property type="evidence" value="ECO:0007669"/>
    <property type="project" value="InterPro"/>
</dbReference>
<dbReference type="Proteomes" id="UP000807504">
    <property type="component" value="Unassembled WGS sequence"/>
</dbReference>
<dbReference type="InterPro" id="IPR009674">
    <property type="entry name" value="Rpa2_dom_4"/>
</dbReference>
<dbReference type="InterPro" id="IPR007641">
    <property type="entry name" value="RNA_pol_Rpb2_7"/>
</dbReference>
<dbReference type="SUPFAM" id="SSF64484">
    <property type="entry name" value="beta and beta-prime subunits of DNA dependent RNA-polymerase"/>
    <property type="match status" value="1"/>
</dbReference>
<accession>A0A8T0FTG1</accession>
<dbReference type="Pfam" id="PF04560">
    <property type="entry name" value="RNA_pol_Rpb2_7"/>
    <property type="match status" value="1"/>
</dbReference>
<dbReference type="InterPro" id="IPR037033">
    <property type="entry name" value="DNA-dir_RNAP_su2_hyb_sf"/>
</dbReference>
<proteinExistence type="inferred from homology"/>
<dbReference type="InterPro" id="IPR007120">
    <property type="entry name" value="DNA-dir_RNAP_su2_dom"/>
</dbReference>
<dbReference type="GO" id="GO:0005634">
    <property type="term" value="C:nucleus"/>
    <property type="evidence" value="ECO:0007669"/>
    <property type="project" value="InterPro"/>
</dbReference>
<feature type="domain" description="DNA-directed RNA polymerase I subunit RPA2" evidence="14">
    <location>
        <begin position="500"/>
        <end position="557"/>
    </location>
</feature>
<feature type="domain" description="DNA-directed RNA polymerase subunit 2 hybrid-binding" evidence="9">
    <location>
        <begin position="603"/>
        <end position="969"/>
    </location>
</feature>
<evidence type="ECO:0000259" key="14">
    <source>
        <dbReference type="Pfam" id="PF06883"/>
    </source>
</evidence>
<evidence type="ECO:0000259" key="13">
    <source>
        <dbReference type="Pfam" id="PF04565"/>
    </source>
</evidence>
<evidence type="ECO:0000256" key="2">
    <source>
        <dbReference type="ARBA" id="ARBA00012418"/>
    </source>
</evidence>
<keyword evidence="16" id="KW-1185">Reference proteome</keyword>
<dbReference type="InterPro" id="IPR007645">
    <property type="entry name" value="RNA_pol_Rpb2_3"/>
</dbReference>
<dbReference type="Gene3D" id="2.40.50.150">
    <property type="match status" value="1"/>
</dbReference>
<comment type="catalytic activity">
    <reaction evidence="7">
        <text>RNA(n) + a ribonucleoside 5'-triphosphate = RNA(n+1) + diphosphate</text>
        <dbReference type="Rhea" id="RHEA:21248"/>
        <dbReference type="Rhea" id="RHEA-COMP:14527"/>
        <dbReference type="Rhea" id="RHEA-COMP:17342"/>
        <dbReference type="ChEBI" id="CHEBI:33019"/>
        <dbReference type="ChEBI" id="CHEBI:61557"/>
        <dbReference type="ChEBI" id="CHEBI:140395"/>
        <dbReference type="EC" id="2.7.7.6"/>
    </reaction>
    <physiologicalReaction direction="left-to-right" evidence="7">
        <dbReference type="Rhea" id="RHEA:21249"/>
    </physiologicalReaction>
</comment>
<dbReference type="Pfam" id="PF04563">
    <property type="entry name" value="RNA_pol_Rpb2_1"/>
    <property type="match status" value="1"/>
</dbReference>
<dbReference type="GO" id="GO:0000428">
    <property type="term" value="C:DNA-directed RNA polymerase complex"/>
    <property type="evidence" value="ECO:0007669"/>
    <property type="project" value="UniProtKB-KW"/>
</dbReference>
<comment type="caution">
    <text evidence="15">The sequence shown here is derived from an EMBL/GenBank/DDBJ whole genome shotgun (WGS) entry which is preliminary data.</text>
</comment>
<dbReference type="InterPro" id="IPR014724">
    <property type="entry name" value="RNA_pol_RPB2_OB-fold"/>
</dbReference>
<dbReference type="InterPro" id="IPR015712">
    <property type="entry name" value="DNA-dir_RNA_pol_su2"/>
</dbReference>
<dbReference type="EC" id="2.7.7.6" evidence="2"/>
<feature type="domain" description="RNA polymerase Rpb2" evidence="13">
    <location>
        <begin position="397"/>
        <end position="458"/>
    </location>
</feature>
<evidence type="ECO:0000256" key="3">
    <source>
        <dbReference type="ARBA" id="ARBA00022478"/>
    </source>
</evidence>
<dbReference type="InterPro" id="IPR037034">
    <property type="entry name" value="RNA_pol_Rpb2_2_sf"/>
</dbReference>
<dbReference type="Pfam" id="PF04565">
    <property type="entry name" value="RNA_pol_Rpb2_3"/>
    <property type="match status" value="1"/>
</dbReference>
<reference evidence="15" key="2">
    <citation type="submission" date="2020-06" db="EMBL/GenBank/DDBJ databases">
        <authorList>
            <person name="Sheffer M."/>
        </authorList>
    </citation>
    <scope>NUCLEOTIDE SEQUENCE</scope>
</reference>
<dbReference type="Gene3D" id="3.90.1100.10">
    <property type="match status" value="1"/>
</dbReference>
<dbReference type="PANTHER" id="PTHR20856">
    <property type="entry name" value="DNA-DIRECTED RNA POLYMERASE I SUBUNIT 2"/>
    <property type="match status" value="1"/>
</dbReference>
<evidence type="ECO:0000313" key="16">
    <source>
        <dbReference type="Proteomes" id="UP000807504"/>
    </source>
</evidence>
<gene>
    <name evidence="15" type="ORF">HNY73_002416</name>
</gene>
<dbReference type="Gene3D" id="3.90.1800.10">
    <property type="entry name" value="RNA polymerase alpha subunit dimerisation domain"/>
    <property type="match status" value="1"/>
</dbReference>
<feature type="domain" description="RNA polymerase Rpb2" evidence="10">
    <location>
        <begin position="974"/>
        <end position="1045"/>
    </location>
</feature>